<protein>
    <submittedName>
        <fullName evidence="1">Uncharacterized protein</fullName>
    </submittedName>
</protein>
<sequence>MPFTTPNFTQKINTMKHLSLLLVSLLLFVACNQKKDKSEKSKTEATSEVSSEKEMNVLEDIAYANGYENWSEVDSISYTFNAQNGENISSRTWKWKPKTGEVTMKTQDTTLTYNTNKFEEEIAFADRGFVNDKYWLLFPFHLAWDDNFDYEVAEQAEAPISGELMQEIAIMYKDEAGYTPGDTYHIYVDENQMIREWSYTPKGSDEPRLATTWEDYDDFKGIKIARMHDTKEENFKIYFTDISVN</sequence>
<evidence type="ECO:0000313" key="2">
    <source>
        <dbReference type="Proteomes" id="UP001597049"/>
    </source>
</evidence>
<organism evidence="1 2">
    <name type="scientific">Psychroflexus salinarum</name>
    <dbReference type="NCBI Taxonomy" id="546024"/>
    <lineage>
        <taxon>Bacteria</taxon>
        <taxon>Pseudomonadati</taxon>
        <taxon>Bacteroidota</taxon>
        <taxon>Flavobacteriia</taxon>
        <taxon>Flavobacteriales</taxon>
        <taxon>Flavobacteriaceae</taxon>
        <taxon>Psychroflexus</taxon>
    </lineage>
</organism>
<accession>A0ABW3GL86</accession>
<gene>
    <name evidence="1" type="ORF">ACFQ0R_02100</name>
</gene>
<dbReference type="RefSeq" id="WP_379656715.1">
    <property type="nucleotide sequence ID" value="NZ_JBHTIV010000003.1"/>
</dbReference>
<dbReference type="Proteomes" id="UP001597049">
    <property type="component" value="Unassembled WGS sequence"/>
</dbReference>
<dbReference type="EMBL" id="JBHTIV010000003">
    <property type="protein sequence ID" value="MFD0931381.1"/>
    <property type="molecule type" value="Genomic_DNA"/>
</dbReference>
<evidence type="ECO:0000313" key="1">
    <source>
        <dbReference type="EMBL" id="MFD0931381.1"/>
    </source>
</evidence>
<reference evidence="2" key="1">
    <citation type="journal article" date="2019" name="Int. J. Syst. Evol. Microbiol.">
        <title>The Global Catalogue of Microorganisms (GCM) 10K type strain sequencing project: providing services to taxonomists for standard genome sequencing and annotation.</title>
        <authorList>
            <consortium name="The Broad Institute Genomics Platform"/>
            <consortium name="The Broad Institute Genome Sequencing Center for Infectious Disease"/>
            <person name="Wu L."/>
            <person name="Ma J."/>
        </authorList>
    </citation>
    <scope>NUCLEOTIDE SEQUENCE [LARGE SCALE GENOMIC DNA]</scope>
    <source>
        <strain evidence="2">CCUG 56752</strain>
    </source>
</reference>
<proteinExistence type="predicted"/>
<comment type="caution">
    <text evidence="1">The sequence shown here is derived from an EMBL/GenBank/DDBJ whole genome shotgun (WGS) entry which is preliminary data.</text>
</comment>
<keyword evidence="2" id="KW-1185">Reference proteome</keyword>
<name>A0ABW3GL86_9FLAO</name>